<dbReference type="Proteomes" id="UP000178344">
    <property type="component" value="Unassembled WGS sequence"/>
</dbReference>
<accession>A0A1F6CES4</accession>
<dbReference type="Gene3D" id="3.30.300.20">
    <property type="match status" value="1"/>
</dbReference>
<dbReference type="SUPFAM" id="SSF82708">
    <property type="entry name" value="R3H domain"/>
    <property type="match status" value="1"/>
</dbReference>
<name>A0A1F6CES4_9BACT</name>
<proteinExistence type="predicted"/>
<dbReference type="InterPro" id="IPR015946">
    <property type="entry name" value="KH_dom-like_a/b"/>
</dbReference>
<sequence>MEKEITQLIHEFLEKLSVTIDTITIEHAEVHTLYAVSTRDSAMLIGQNGETLQALTFILRKIAEKRFGEAAGSFMVDVNGYNRRKLEDFQNKIRMLAERARVFKYDVELSPMNAYERMMVHALFTNDPEIATESQGEGKMRRVVLKYTSNKPQTTNNGHPTDKKVLSNLG</sequence>
<evidence type="ECO:0000313" key="4">
    <source>
        <dbReference type="Proteomes" id="UP000178344"/>
    </source>
</evidence>
<protein>
    <recommendedName>
        <fullName evidence="2">R3H domain-containing protein</fullName>
    </recommendedName>
</protein>
<feature type="region of interest" description="Disordered" evidence="1">
    <location>
        <begin position="148"/>
        <end position="170"/>
    </location>
</feature>
<reference evidence="3 4" key="1">
    <citation type="journal article" date="2016" name="Nat. Commun.">
        <title>Thousands of microbial genomes shed light on interconnected biogeochemical processes in an aquifer system.</title>
        <authorList>
            <person name="Anantharaman K."/>
            <person name="Brown C.T."/>
            <person name="Hug L.A."/>
            <person name="Sharon I."/>
            <person name="Castelle C.J."/>
            <person name="Probst A.J."/>
            <person name="Thomas B.C."/>
            <person name="Singh A."/>
            <person name="Wilkins M.J."/>
            <person name="Karaoz U."/>
            <person name="Brodie E.L."/>
            <person name="Williams K.H."/>
            <person name="Hubbard S.S."/>
            <person name="Banfield J.F."/>
        </authorList>
    </citation>
    <scope>NUCLEOTIDE SEQUENCE [LARGE SCALE GENOMIC DNA]</scope>
</reference>
<dbReference type="GO" id="GO:0003723">
    <property type="term" value="F:RNA binding"/>
    <property type="evidence" value="ECO:0007669"/>
    <property type="project" value="InterPro"/>
</dbReference>
<dbReference type="InterPro" id="IPR039247">
    <property type="entry name" value="KhpB"/>
</dbReference>
<evidence type="ECO:0000313" key="3">
    <source>
        <dbReference type="EMBL" id="OGG47683.1"/>
    </source>
</evidence>
<dbReference type="PANTHER" id="PTHR35800">
    <property type="entry name" value="PROTEIN JAG"/>
    <property type="match status" value="1"/>
</dbReference>
<feature type="compositionally biased region" description="Basic and acidic residues" evidence="1">
    <location>
        <begin position="160"/>
        <end position="170"/>
    </location>
</feature>
<feature type="domain" description="R3H" evidence="2">
    <location>
        <begin position="83"/>
        <end position="149"/>
    </location>
</feature>
<comment type="caution">
    <text evidence="3">The sequence shown here is derived from an EMBL/GenBank/DDBJ whole genome shotgun (WGS) entry which is preliminary data.</text>
</comment>
<dbReference type="PANTHER" id="PTHR35800:SF1">
    <property type="entry name" value="RNA-BINDING PROTEIN KHPB"/>
    <property type="match status" value="1"/>
</dbReference>
<dbReference type="AlphaFoldDB" id="A0A1F6CES4"/>
<evidence type="ECO:0000259" key="2">
    <source>
        <dbReference type="PROSITE" id="PS51061"/>
    </source>
</evidence>
<evidence type="ECO:0000256" key="1">
    <source>
        <dbReference type="SAM" id="MobiDB-lite"/>
    </source>
</evidence>
<organism evidence="3 4">
    <name type="scientific">Candidatus Kaiserbacteria bacterium RIFCSPHIGHO2_01_FULL_49_13</name>
    <dbReference type="NCBI Taxonomy" id="1798477"/>
    <lineage>
        <taxon>Bacteria</taxon>
        <taxon>Candidatus Kaiseribacteriota</taxon>
    </lineage>
</organism>
<dbReference type="PROSITE" id="PS51061">
    <property type="entry name" value="R3H"/>
    <property type="match status" value="1"/>
</dbReference>
<gene>
    <name evidence="3" type="ORF">A2671_01640</name>
</gene>
<dbReference type="InterPro" id="IPR001374">
    <property type="entry name" value="R3H_dom"/>
</dbReference>
<dbReference type="SMART" id="SM00393">
    <property type="entry name" value="R3H"/>
    <property type="match status" value="1"/>
</dbReference>
<dbReference type="Gene3D" id="3.30.1370.50">
    <property type="entry name" value="R3H-like domain"/>
    <property type="match status" value="1"/>
</dbReference>
<dbReference type="EMBL" id="MFKQ01000003">
    <property type="protein sequence ID" value="OGG47683.1"/>
    <property type="molecule type" value="Genomic_DNA"/>
</dbReference>
<feature type="compositionally biased region" description="Polar residues" evidence="1">
    <location>
        <begin position="148"/>
        <end position="159"/>
    </location>
</feature>
<dbReference type="Pfam" id="PF01424">
    <property type="entry name" value="R3H"/>
    <property type="match status" value="1"/>
</dbReference>
<dbReference type="InterPro" id="IPR036867">
    <property type="entry name" value="R3H_dom_sf"/>
</dbReference>